<evidence type="ECO:0000313" key="4">
    <source>
        <dbReference type="EMBL" id="DAD66165.1"/>
    </source>
</evidence>
<dbReference type="PANTHER" id="PTHR46558">
    <property type="entry name" value="TRACRIPTIONAL REGULATORY PROTEIN-RELATED-RELATED"/>
    <property type="match status" value="1"/>
</dbReference>
<dbReference type="CDD" id="cd00093">
    <property type="entry name" value="HTH_XRE"/>
    <property type="match status" value="1"/>
</dbReference>
<evidence type="ECO:0000259" key="3">
    <source>
        <dbReference type="PROSITE" id="PS50943"/>
    </source>
</evidence>
<dbReference type="PROSITE" id="PS50943">
    <property type="entry name" value="HTH_CROC1"/>
    <property type="match status" value="1"/>
</dbReference>
<dbReference type="EMBL" id="BK014655">
    <property type="protein sequence ID" value="DAD66165.1"/>
    <property type="molecule type" value="Genomic_DNA"/>
</dbReference>
<accession>A0A8S5L8C9</accession>
<dbReference type="SMART" id="SM00530">
    <property type="entry name" value="HTH_XRE"/>
    <property type="match status" value="1"/>
</dbReference>
<dbReference type="GO" id="GO:0003677">
    <property type="term" value="F:DNA binding"/>
    <property type="evidence" value="ECO:0007669"/>
    <property type="project" value="UniProtKB-KW"/>
</dbReference>
<reference evidence="4" key="1">
    <citation type="journal article" date="2021" name="Proc. Natl. Acad. Sci. U.S.A.">
        <title>A Catalog of Tens of Thousands of Viruses from Human Metagenomes Reveals Hidden Associations with Chronic Diseases.</title>
        <authorList>
            <person name="Tisza M.J."/>
            <person name="Buck C.B."/>
        </authorList>
    </citation>
    <scope>NUCLEOTIDE SEQUENCE</scope>
    <source>
        <strain evidence="4">CtjfQ5</strain>
    </source>
</reference>
<evidence type="ECO:0000256" key="1">
    <source>
        <dbReference type="ARBA" id="ARBA00023125"/>
    </source>
</evidence>
<protein>
    <recommendedName>
        <fullName evidence="3">HTH cro/C1-type domain-containing protein</fullName>
    </recommendedName>
</protein>
<keyword evidence="1" id="KW-0238">DNA-binding</keyword>
<dbReference type="Gene3D" id="1.10.260.40">
    <property type="entry name" value="lambda repressor-like DNA-binding domains"/>
    <property type="match status" value="1"/>
</dbReference>
<name>A0A8S5L8C9_9CAUD</name>
<sequence>MQDFFGKKSRMGVDIKEMKCYNKTVSKESDPQDTKGGGTMNVMRERRLRGAIPTQREVAKIVGVQESAVSKWERGLAKPRADKLPILAKLYGCTIEELLADDAEQKE</sequence>
<feature type="domain" description="HTH cro/C1-type" evidence="3">
    <location>
        <begin position="54"/>
        <end position="98"/>
    </location>
</feature>
<dbReference type="InterPro" id="IPR001387">
    <property type="entry name" value="Cro/C1-type_HTH"/>
</dbReference>
<organism evidence="4">
    <name type="scientific">Siphoviridae sp. ctjfQ5</name>
    <dbReference type="NCBI Taxonomy" id="2823594"/>
    <lineage>
        <taxon>Viruses</taxon>
        <taxon>Duplodnaviria</taxon>
        <taxon>Heunggongvirae</taxon>
        <taxon>Uroviricota</taxon>
        <taxon>Caudoviricetes</taxon>
    </lineage>
</organism>
<dbReference type="InterPro" id="IPR010982">
    <property type="entry name" value="Lambda_DNA-bd_dom_sf"/>
</dbReference>
<evidence type="ECO:0000256" key="2">
    <source>
        <dbReference type="SAM" id="MobiDB-lite"/>
    </source>
</evidence>
<dbReference type="SUPFAM" id="SSF47413">
    <property type="entry name" value="lambda repressor-like DNA-binding domains"/>
    <property type="match status" value="1"/>
</dbReference>
<feature type="compositionally biased region" description="Basic and acidic residues" evidence="2">
    <location>
        <begin position="24"/>
        <end position="33"/>
    </location>
</feature>
<dbReference type="PANTHER" id="PTHR46558:SF11">
    <property type="entry name" value="HTH-TYPE TRANSCRIPTIONAL REGULATOR XRE"/>
    <property type="match status" value="1"/>
</dbReference>
<dbReference type="Pfam" id="PF01381">
    <property type="entry name" value="HTH_3"/>
    <property type="match status" value="1"/>
</dbReference>
<proteinExistence type="predicted"/>
<feature type="region of interest" description="Disordered" evidence="2">
    <location>
        <begin position="24"/>
        <end position="49"/>
    </location>
</feature>